<dbReference type="EMBL" id="JAGDFL010000951">
    <property type="protein sequence ID" value="KAG7379400.1"/>
    <property type="molecule type" value="Genomic_DNA"/>
</dbReference>
<dbReference type="Proteomes" id="UP000693981">
    <property type="component" value="Unassembled WGS sequence"/>
</dbReference>
<accession>A0A8T1VGN0</accession>
<dbReference type="AlphaFoldDB" id="A0A8T1VGN0"/>
<keyword evidence="1" id="KW-0175">Coiled coil</keyword>
<dbReference type="OrthoDB" id="6369905at2759"/>
<evidence type="ECO:0008006" key="4">
    <source>
        <dbReference type="Google" id="ProtNLM"/>
    </source>
</evidence>
<organism evidence="2 3">
    <name type="scientific">Phytophthora boehmeriae</name>
    <dbReference type="NCBI Taxonomy" id="109152"/>
    <lineage>
        <taxon>Eukaryota</taxon>
        <taxon>Sar</taxon>
        <taxon>Stramenopiles</taxon>
        <taxon>Oomycota</taxon>
        <taxon>Peronosporomycetes</taxon>
        <taxon>Peronosporales</taxon>
        <taxon>Peronosporaceae</taxon>
        <taxon>Phytophthora</taxon>
    </lineage>
</organism>
<protein>
    <recommendedName>
        <fullName evidence="4">BZIP domain-containing protein</fullName>
    </recommendedName>
</protein>
<evidence type="ECO:0000313" key="2">
    <source>
        <dbReference type="EMBL" id="KAG7379400.1"/>
    </source>
</evidence>
<keyword evidence="3" id="KW-1185">Reference proteome</keyword>
<dbReference type="CDD" id="cd14686">
    <property type="entry name" value="bZIP"/>
    <property type="match status" value="1"/>
</dbReference>
<comment type="caution">
    <text evidence="2">The sequence shown here is derived from an EMBL/GenBank/DDBJ whole genome shotgun (WGS) entry which is preliminary data.</text>
</comment>
<evidence type="ECO:0000313" key="3">
    <source>
        <dbReference type="Proteomes" id="UP000693981"/>
    </source>
</evidence>
<sequence length="241" mass="27496">MQLLCIAEWKKAHRKEQCRRAQARFQKRKREALQALIDSMAALNREIKQLKTRKAEVMKQPNQLGHLVTGFYSSFKIHVKEQQLPDVPNYEQSYGCTPALLVLADLQREEFDSMESLKLHWRWYRSQFRQFELSMTSYGCLEAGEHVIVKATGNLLLEVASEDKTQGRKRQIIVCPVLQQFEFENGSQVVQRITSEVDLVGGVSSTQGPVGTERVSSILRDLSVDFCSSNCDVGIQVEKSS</sequence>
<name>A0A8T1VGN0_9STRA</name>
<proteinExistence type="predicted"/>
<reference evidence="2" key="1">
    <citation type="submission" date="2021-02" db="EMBL/GenBank/DDBJ databases">
        <authorList>
            <person name="Palmer J.M."/>
        </authorList>
    </citation>
    <scope>NUCLEOTIDE SEQUENCE</scope>
    <source>
        <strain evidence="2">SCRP23</strain>
    </source>
</reference>
<evidence type="ECO:0000256" key="1">
    <source>
        <dbReference type="SAM" id="Coils"/>
    </source>
</evidence>
<feature type="coiled-coil region" evidence="1">
    <location>
        <begin position="26"/>
        <end position="60"/>
    </location>
</feature>
<gene>
    <name evidence="2" type="ORF">PHYBOEH_011952</name>
</gene>